<dbReference type="InterPro" id="IPR000719">
    <property type="entry name" value="Prot_kinase_dom"/>
</dbReference>
<dbReference type="InterPro" id="IPR017441">
    <property type="entry name" value="Protein_kinase_ATP_BS"/>
</dbReference>
<feature type="domain" description="Protein kinase" evidence="5">
    <location>
        <begin position="11"/>
        <end position="275"/>
    </location>
</feature>
<evidence type="ECO:0000256" key="1">
    <source>
        <dbReference type="ARBA" id="ARBA00022741"/>
    </source>
</evidence>
<dbReference type="PANTHER" id="PTHR24346">
    <property type="entry name" value="MAP/MICROTUBULE AFFINITY-REGULATING KINASE"/>
    <property type="match status" value="1"/>
</dbReference>
<dbReference type="InterPro" id="IPR008271">
    <property type="entry name" value="Ser/Thr_kinase_AS"/>
</dbReference>
<dbReference type="PANTHER" id="PTHR24346:SF79">
    <property type="entry name" value="PROTEIN KINASE DOMAIN-CONTAINING PROTEIN"/>
    <property type="match status" value="1"/>
</dbReference>
<keyword evidence="2 3" id="KW-0067">ATP-binding</keyword>
<keyword evidence="4" id="KW-0723">Serine/threonine-protein kinase</keyword>
<reference evidence="7" key="1">
    <citation type="submission" date="2025-08" db="UniProtKB">
        <authorList>
            <consortium name="RefSeq"/>
        </authorList>
    </citation>
    <scope>IDENTIFICATION</scope>
    <source>
        <tissue evidence="7">Testes</tissue>
    </source>
</reference>
<evidence type="ECO:0000256" key="3">
    <source>
        <dbReference type="PROSITE-ProRule" id="PRU10141"/>
    </source>
</evidence>
<organism evidence="6 7">
    <name type="scientific">Saccoglossus kowalevskii</name>
    <name type="common">Acorn worm</name>
    <dbReference type="NCBI Taxonomy" id="10224"/>
    <lineage>
        <taxon>Eukaryota</taxon>
        <taxon>Metazoa</taxon>
        <taxon>Hemichordata</taxon>
        <taxon>Enteropneusta</taxon>
        <taxon>Harrimaniidae</taxon>
        <taxon>Saccoglossus</taxon>
    </lineage>
</organism>
<keyword evidence="4" id="KW-0808">Transferase</keyword>
<dbReference type="PROSITE" id="PS00108">
    <property type="entry name" value="PROTEIN_KINASE_ST"/>
    <property type="match status" value="1"/>
</dbReference>
<evidence type="ECO:0000313" key="7">
    <source>
        <dbReference type="RefSeq" id="XP_006819833.1"/>
    </source>
</evidence>
<proteinExistence type="inferred from homology"/>
<dbReference type="Pfam" id="PF00069">
    <property type="entry name" value="Pkinase"/>
    <property type="match status" value="1"/>
</dbReference>
<feature type="binding site" evidence="3">
    <location>
        <position position="40"/>
    </location>
    <ligand>
        <name>ATP</name>
        <dbReference type="ChEBI" id="CHEBI:30616"/>
    </ligand>
</feature>
<evidence type="ECO:0000259" key="5">
    <source>
        <dbReference type="PROSITE" id="PS50011"/>
    </source>
</evidence>
<dbReference type="GeneID" id="102800750"/>
<protein>
    <submittedName>
        <fullName evidence="7">Hormonally up-regulated neu tumor-associated kinase homolog A-like</fullName>
    </submittedName>
</protein>
<gene>
    <name evidence="7" type="primary">LOC102800750</name>
</gene>
<dbReference type="RefSeq" id="XP_006819833.1">
    <property type="nucleotide sequence ID" value="XM_006819770.1"/>
</dbReference>
<dbReference type="PROSITE" id="PS00107">
    <property type="entry name" value="PROTEIN_KINASE_ATP"/>
    <property type="match status" value="1"/>
</dbReference>
<dbReference type="Proteomes" id="UP000694865">
    <property type="component" value="Unplaced"/>
</dbReference>
<sequence length="310" mass="35729">MVKLQYIGRYIIDGRPLGKGNFANVELATHGVTRTKVAIKIIDTKKIKEDYVRQNLYREARILAKVRHPNVIRLYETIKSSTLYCLVTEYAGGGQLLEFVRSHRDGRLNEEAARPFVRQLISALHHLHERGIVHRDLKMENIILDQNKRNIKIVDFGLSNTFQSNGLLQTHCGSPEYAAPELFVMGTQYASEVDIWSLGINMYAMVVGKLPFITLYTEPHRRQKLLQQIQYGLTTIHQKDMEHLTPVCRELLHSCIEPNPDLRAPLLDIEVHDWVTKMGSEQFCPYQPPPKDKEARKKVHISTHIMDLTE</sequence>
<keyword evidence="6" id="KW-1185">Reference proteome</keyword>
<accession>A0ABM0MIJ2</accession>
<evidence type="ECO:0000256" key="2">
    <source>
        <dbReference type="ARBA" id="ARBA00022840"/>
    </source>
</evidence>
<dbReference type="InterPro" id="IPR011009">
    <property type="entry name" value="Kinase-like_dom_sf"/>
</dbReference>
<keyword evidence="4" id="KW-0418">Kinase</keyword>
<evidence type="ECO:0000256" key="4">
    <source>
        <dbReference type="RuleBase" id="RU000304"/>
    </source>
</evidence>
<comment type="similarity">
    <text evidence="4">Belongs to the protein kinase superfamily.</text>
</comment>
<dbReference type="SUPFAM" id="SSF56112">
    <property type="entry name" value="Protein kinase-like (PK-like)"/>
    <property type="match status" value="1"/>
</dbReference>
<dbReference type="Gene3D" id="1.10.510.10">
    <property type="entry name" value="Transferase(Phosphotransferase) domain 1"/>
    <property type="match status" value="1"/>
</dbReference>
<dbReference type="PROSITE" id="PS50011">
    <property type="entry name" value="PROTEIN_KINASE_DOM"/>
    <property type="match status" value="1"/>
</dbReference>
<dbReference type="SMART" id="SM00220">
    <property type="entry name" value="S_TKc"/>
    <property type="match status" value="1"/>
</dbReference>
<name>A0ABM0MIJ2_SACKO</name>
<keyword evidence="1 3" id="KW-0547">Nucleotide-binding</keyword>
<evidence type="ECO:0000313" key="6">
    <source>
        <dbReference type="Proteomes" id="UP000694865"/>
    </source>
</evidence>